<accession>A0A8J3SFK0</accession>
<evidence type="ECO:0000313" key="3">
    <source>
        <dbReference type="Proteomes" id="UP000619788"/>
    </source>
</evidence>
<dbReference type="Proteomes" id="UP000619788">
    <property type="component" value="Unassembled WGS sequence"/>
</dbReference>
<protein>
    <recommendedName>
        <fullName evidence="1">Helix-turn-helix domain-containing protein</fullName>
    </recommendedName>
</protein>
<comment type="caution">
    <text evidence="2">The sequence shown here is derived from an EMBL/GenBank/DDBJ whole genome shotgun (WGS) entry which is preliminary data.</text>
</comment>
<proteinExistence type="predicted"/>
<feature type="domain" description="Helix-turn-helix" evidence="1">
    <location>
        <begin position="8"/>
        <end position="63"/>
    </location>
</feature>
<name>A0A8J3SFK0_9ACTN</name>
<gene>
    <name evidence="2" type="ORF">Psi01_26220</name>
</gene>
<dbReference type="Pfam" id="PF12728">
    <property type="entry name" value="HTH_17"/>
    <property type="match status" value="1"/>
</dbReference>
<dbReference type="GO" id="GO:0003677">
    <property type="term" value="F:DNA binding"/>
    <property type="evidence" value="ECO:0007669"/>
    <property type="project" value="InterPro"/>
</dbReference>
<sequence length="77" mass="8412">MTPTRPLLLTIPDAAAEIGIHRNTLYRKIAAGEIEAIDIAPPGSSKTRIRVPRAALEAWAEGRPRIVDTSDRRPSGR</sequence>
<dbReference type="EMBL" id="BOOJ01000023">
    <property type="protein sequence ID" value="GIH91992.1"/>
    <property type="molecule type" value="Genomic_DNA"/>
</dbReference>
<dbReference type="AlphaFoldDB" id="A0A8J3SFK0"/>
<dbReference type="RefSeq" id="WP_204064238.1">
    <property type="nucleotide sequence ID" value="NZ_BOOJ01000023.1"/>
</dbReference>
<dbReference type="NCBIfam" id="TIGR01764">
    <property type="entry name" value="excise"/>
    <property type="match status" value="1"/>
</dbReference>
<evidence type="ECO:0000259" key="1">
    <source>
        <dbReference type="Pfam" id="PF12728"/>
    </source>
</evidence>
<reference evidence="2 3" key="1">
    <citation type="submission" date="2021-01" db="EMBL/GenBank/DDBJ databases">
        <title>Whole genome shotgun sequence of Planobispora siamensis NBRC 107568.</title>
        <authorList>
            <person name="Komaki H."/>
            <person name="Tamura T."/>
        </authorList>
    </citation>
    <scope>NUCLEOTIDE SEQUENCE [LARGE SCALE GENOMIC DNA]</scope>
    <source>
        <strain evidence="2 3">NBRC 107568</strain>
    </source>
</reference>
<dbReference type="InterPro" id="IPR041657">
    <property type="entry name" value="HTH_17"/>
</dbReference>
<evidence type="ECO:0000313" key="2">
    <source>
        <dbReference type="EMBL" id="GIH91992.1"/>
    </source>
</evidence>
<keyword evidence="3" id="KW-1185">Reference proteome</keyword>
<organism evidence="2 3">
    <name type="scientific">Planobispora siamensis</name>
    <dbReference type="NCBI Taxonomy" id="936338"/>
    <lineage>
        <taxon>Bacteria</taxon>
        <taxon>Bacillati</taxon>
        <taxon>Actinomycetota</taxon>
        <taxon>Actinomycetes</taxon>
        <taxon>Streptosporangiales</taxon>
        <taxon>Streptosporangiaceae</taxon>
        <taxon>Planobispora</taxon>
    </lineage>
</organism>
<dbReference type="InterPro" id="IPR010093">
    <property type="entry name" value="SinI_DNA-bd"/>
</dbReference>